<dbReference type="Gene3D" id="2.60.120.230">
    <property type="match status" value="1"/>
</dbReference>
<dbReference type="InterPro" id="IPR000323">
    <property type="entry name" value="Cu2_ascorb_mOase_N"/>
</dbReference>
<evidence type="ECO:0000259" key="5">
    <source>
        <dbReference type="Pfam" id="PF03712"/>
    </source>
</evidence>
<dbReference type="Pfam" id="PF03712">
    <property type="entry name" value="Cu2_monoox_C"/>
    <property type="match status" value="1"/>
</dbReference>
<dbReference type="InterPro" id="IPR036939">
    <property type="entry name" value="Cu2_ascorb_mOase_N_sf"/>
</dbReference>
<dbReference type="OrthoDB" id="2013249at2759"/>
<feature type="domain" description="Copper type II ascorbate-dependent monooxygenase C-terminal" evidence="5">
    <location>
        <begin position="366"/>
        <end position="481"/>
    </location>
</feature>
<feature type="compositionally biased region" description="Polar residues" evidence="3">
    <location>
        <begin position="168"/>
        <end position="180"/>
    </location>
</feature>
<keyword evidence="8" id="KW-1185">Reference proteome</keyword>
<reference evidence="7" key="1">
    <citation type="submission" date="2020-10" db="EMBL/GenBank/DDBJ databases">
        <title>Unveiling of a novel bifunctional photoreceptor, Dualchrome1, isolated from a cosmopolitan green alga.</title>
        <authorList>
            <person name="Suzuki S."/>
            <person name="Kawachi M."/>
        </authorList>
    </citation>
    <scope>NUCLEOTIDE SEQUENCE</scope>
    <source>
        <strain evidence="7">NIES 2893</strain>
    </source>
</reference>
<gene>
    <name evidence="7" type="ORF">PPROV_000154900</name>
</gene>
<evidence type="ECO:0000259" key="6">
    <source>
        <dbReference type="Pfam" id="PF24784"/>
    </source>
</evidence>
<evidence type="ECO:0000259" key="4">
    <source>
        <dbReference type="Pfam" id="PF01082"/>
    </source>
</evidence>
<dbReference type="InterPro" id="IPR057626">
    <property type="entry name" value="S-S_Temptin"/>
</dbReference>
<evidence type="ECO:0000313" key="8">
    <source>
        <dbReference type="Proteomes" id="UP000660262"/>
    </source>
</evidence>
<dbReference type="Proteomes" id="UP000660262">
    <property type="component" value="Unassembled WGS sequence"/>
</dbReference>
<dbReference type="GO" id="GO:0004500">
    <property type="term" value="F:dopamine beta-monooxygenase activity"/>
    <property type="evidence" value="ECO:0007669"/>
    <property type="project" value="InterPro"/>
</dbReference>
<proteinExistence type="predicted"/>
<evidence type="ECO:0008006" key="9">
    <source>
        <dbReference type="Google" id="ProtNLM"/>
    </source>
</evidence>
<dbReference type="PANTHER" id="PTHR10157:SF23">
    <property type="entry name" value="MOXD1 HOMOLOG 1"/>
    <property type="match status" value="1"/>
</dbReference>
<dbReference type="GO" id="GO:0005507">
    <property type="term" value="F:copper ion binding"/>
    <property type="evidence" value="ECO:0007669"/>
    <property type="project" value="InterPro"/>
</dbReference>
<comment type="caution">
    <text evidence="7">The sequence shown here is derived from an EMBL/GenBank/DDBJ whole genome shotgun (WGS) entry which is preliminary data.</text>
</comment>
<dbReference type="InterPro" id="IPR024548">
    <property type="entry name" value="Cu2_monoox_C"/>
</dbReference>
<dbReference type="EMBL" id="BNJQ01000004">
    <property type="protein sequence ID" value="GHP02794.1"/>
    <property type="molecule type" value="Genomic_DNA"/>
</dbReference>
<sequence length="511" mass="55783">MMTTTLVDGVVVTMMMVMVMLTLSSLSSSVAVVTAFPMLAAHIPNGNNVACPPGVAGCENNAPNCAGVGHNSCIGGSLPLNPFGEALKSTGYQWTKELCMQDSDGDGMTNGMELGDPCCTWTPEGGSETIFQGASHPGFATSILEDAAATARSVCDTAVVSPPPALQQLSAESSATTDPGQQQPEEESQRRTREQELGIFRDDEIGTAITFRPKPWEVPAQETSYTCHMFEYPSDDSYHVVAFEPIIDQFRTLHHIAVFACEDDAPLALGESEDCTGMPTRGCLEYHGGWTPGGWGEGPNGLWKMPPDAGFRVGKGALRKVVLQYHHSNLNRQAGLMDSSGMKMYLSRGGRTQDVGDLWAGSIVVATIPPRSPTWNVAQTCRWPSNITVFATRGHMHETGTAVYSRLLDRRGNEIDMLGVTYPFDYQYQPIVNLDRDVIVQPGDQIQTHCQFNTAHKNTWTIGGIATNQEMCINHLLFYPKPRNWQAEPFCIGRIWQGPRLEREFGGNQDA</sequence>
<dbReference type="SUPFAM" id="SSF49742">
    <property type="entry name" value="PHM/PNGase F"/>
    <property type="match status" value="2"/>
</dbReference>
<dbReference type="Pfam" id="PF24784">
    <property type="entry name" value="Temptin_C"/>
    <property type="match status" value="1"/>
</dbReference>
<dbReference type="AlphaFoldDB" id="A0A830H6W2"/>
<evidence type="ECO:0000256" key="3">
    <source>
        <dbReference type="SAM" id="MobiDB-lite"/>
    </source>
</evidence>
<organism evidence="7 8">
    <name type="scientific">Pycnococcus provasolii</name>
    <dbReference type="NCBI Taxonomy" id="41880"/>
    <lineage>
        <taxon>Eukaryota</taxon>
        <taxon>Viridiplantae</taxon>
        <taxon>Chlorophyta</taxon>
        <taxon>Pseudoscourfieldiophyceae</taxon>
        <taxon>Pseudoscourfieldiales</taxon>
        <taxon>Pycnococcaceae</taxon>
        <taxon>Pycnococcus</taxon>
    </lineage>
</organism>
<evidence type="ECO:0000313" key="7">
    <source>
        <dbReference type="EMBL" id="GHP02794.1"/>
    </source>
</evidence>
<protein>
    <recommendedName>
        <fullName evidence="9">Peptidylglycine monooxygenase</fullName>
    </recommendedName>
</protein>
<feature type="domain" description="Temptin Cys/Cys disulfide" evidence="6">
    <location>
        <begin position="34"/>
        <end position="138"/>
    </location>
</feature>
<dbReference type="InterPro" id="IPR008977">
    <property type="entry name" value="PHM/PNGase_F_dom_sf"/>
</dbReference>
<dbReference type="Gene3D" id="2.60.120.310">
    <property type="entry name" value="Copper type II, ascorbate-dependent monooxygenase, N-terminal domain"/>
    <property type="match status" value="1"/>
</dbReference>
<dbReference type="PANTHER" id="PTHR10157">
    <property type="entry name" value="DOPAMINE BETA HYDROXYLASE RELATED"/>
    <property type="match status" value="1"/>
</dbReference>
<dbReference type="InterPro" id="IPR014784">
    <property type="entry name" value="Cu2_ascorb_mOase-like_C"/>
</dbReference>
<dbReference type="InterPro" id="IPR000945">
    <property type="entry name" value="DBH-like"/>
</dbReference>
<name>A0A830H6W2_9CHLO</name>
<keyword evidence="2" id="KW-0325">Glycoprotein</keyword>
<keyword evidence="1" id="KW-1015">Disulfide bond</keyword>
<feature type="region of interest" description="Disordered" evidence="3">
    <location>
        <begin position="168"/>
        <end position="193"/>
    </location>
</feature>
<feature type="domain" description="Copper type II ascorbate-dependent monooxygenase N-terminal" evidence="4">
    <location>
        <begin position="215"/>
        <end position="333"/>
    </location>
</feature>
<accession>A0A830H6W2</accession>
<evidence type="ECO:0000256" key="2">
    <source>
        <dbReference type="ARBA" id="ARBA00023180"/>
    </source>
</evidence>
<evidence type="ECO:0000256" key="1">
    <source>
        <dbReference type="ARBA" id="ARBA00023157"/>
    </source>
</evidence>
<dbReference type="Pfam" id="PF01082">
    <property type="entry name" value="Cu2_monooxygen"/>
    <property type="match status" value="1"/>
</dbReference>